<dbReference type="KEGG" id="mhk:DFR87_07605"/>
<dbReference type="GeneID" id="36835197"/>
<reference evidence="1 2" key="1">
    <citation type="submission" date="2018-05" db="EMBL/GenBank/DDBJ databases">
        <title>Complete Genome Sequences of Extremely Thermoacidophilic, Metal-Mobilizing Type-Strain Members of the Archaeal Family Sulfolobaceae: Acidianus brierleyi DSM-1651T, Acidianus sulfidivorans DSM-18786T, Metallosphaera hakonensis DSM-7519T, and Metallosphaera prunae DSM-10039T.</title>
        <authorList>
            <person name="Counts J.A."/>
            <person name="Kelly R.M."/>
        </authorList>
    </citation>
    <scope>NUCLEOTIDE SEQUENCE [LARGE SCALE GENOMIC DNA]</scope>
    <source>
        <strain evidence="1 2">HO1-1</strain>
    </source>
</reference>
<sequence length="199" mass="23056">MVFEIQMNVMECRGKKGLTRDGNYFCISNFLYDELNTLGIPPMILAEAVNDFLREGTASYSVYWGSSQERGNTRVLNLLITTPNKSKRVFLMVSNFDGIYEITLLEPFNFGNSMEKLISYGKNLEKYEVSMPFLYKFVVFETFDAFKKLSRVEFQGIISKDTEKYMVAMGNEKALLWKIETPRVDLVNKENVRLTNLNH</sequence>
<dbReference type="EMBL" id="CP029287">
    <property type="protein sequence ID" value="AWR99576.1"/>
    <property type="molecule type" value="Genomic_DNA"/>
</dbReference>
<keyword evidence="2" id="KW-1185">Reference proteome</keyword>
<gene>
    <name evidence="1" type="ORF">DFR87_07605</name>
</gene>
<protein>
    <submittedName>
        <fullName evidence="1">Uncharacterized protein</fullName>
    </submittedName>
</protein>
<reference evidence="2" key="3">
    <citation type="submission" date="2020-03" db="EMBL/GenBank/DDBJ databases">
        <title>Sequencing and Assembly of Multiple Reported Metal-Biooxidizing Members of the Extremely Thermoacidophilic Archaeal Family Sulfolobaceae.</title>
        <authorList>
            <person name="Counts J.A."/>
            <person name="Kelly R.M."/>
        </authorList>
    </citation>
    <scope>NUCLEOTIDE SEQUENCE [LARGE SCALE GENOMIC DNA]</scope>
    <source>
        <strain evidence="2">HO1-1</strain>
    </source>
</reference>
<evidence type="ECO:0000313" key="1">
    <source>
        <dbReference type="EMBL" id="AWR99576.1"/>
    </source>
</evidence>
<dbReference type="RefSeq" id="WP_110369259.1">
    <property type="nucleotide sequence ID" value="NZ_CP029287.2"/>
</dbReference>
<accession>A0A2U9IU59</accession>
<reference evidence="2" key="2">
    <citation type="submission" date="2020-03" db="EMBL/GenBank/DDBJ databases">
        <title>Complete Genome Sequences of Extremely Thermoacidophilic, Metal-Mobilizing Type-Strain Members of the Archaeal Family Sulfolobaceae: Acidianus brierleyi DSM-1651T, Acidianus sulfidivorans DSM-18786T, Metallosphaera hakonensis DSM-7519T, and Metallosphaera prunae DSM-10039T.</title>
        <authorList>
            <person name="Counts J.A."/>
            <person name="Kelly R.M."/>
        </authorList>
    </citation>
    <scope>NUCLEOTIDE SEQUENCE [LARGE SCALE GENOMIC DNA]</scope>
    <source>
        <strain evidence="2">HO1-1</strain>
    </source>
</reference>
<dbReference type="STRING" id="1293036.GCA_001315825_00205"/>
<name>A0A2U9IU59_9CREN</name>
<organism evidence="1 2">
    <name type="scientific">Metallosphaera hakonensis JCM 8857 = DSM 7519</name>
    <dbReference type="NCBI Taxonomy" id="1293036"/>
    <lineage>
        <taxon>Archaea</taxon>
        <taxon>Thermoproteota</taxon>
        <taxon>Thermoprotei</taxon>
        <taxon>Sulfolobales</taxon>
        <taxon>Sulfolobaceae</taxon>
        <taxon>Metallosphaera</taxon>
    </lineage>
</organism>
<evidence type="ECO:0000313" key="2">
    <source>
        <dbReference type="Proteomes" id="UP000247586"/>
    </source>
</evidence>
<dbReference type="AlphaFoldDB" id="A0A2U9IU59"/>
<proteinExistence type="predicted"/>
<dbReference type="Proteomes" id="UP000247586">
    <property type="component" value="Chromosome"/>
</dbReference>
<dbReference type="OrthoDB" id="34291at2157"/>